<sequence length="186" mass="20670">MIGVTELKSGVIFEEQGNLFVVISYEHIKMGRGSANIKVKVKNVKTGSTIEKSFINGARVNNVQVFKKDVQYLYKDGEFGYFMDPKSFEQISVPMTLIGEGEAYLKEGESYNISFHDSEALALNLPPKMDFDIVEADPGVKGNSASNIYKDAVLDNGLKVRVPLFIKAGDRVRVDTRTGEYSQKVT</sequence>
<dbReference type="FunFam" id="2.40.50.140:FF:000009">
    <property type="entry name" value="Elongation factor P"/>
    <property type="match status" value="1"/>
</dbReference>
<comment type="caution">
    <text evidence="12">The sequence shown here is derived from an EMBL/GenBank/DDBJ whole genome shotgun (WGS) entry which is preliminary data.</text>
</comment>
<dbReference type="Proteomes" id="UP000321026">
    <property type="component" value="Unassembled WGS sequence"/>
</dbReference>
<dbReference type="InterPro" id="IPR011768">
    <property type="entry name" value="Transl_elongation_fac_P"/>
</dbReference>
<keyword evidence="5 7" id="KW-0251">Elongation factor</keyword>
<evidence type="ECO:0000256" key="8">
    <source>
        <dbReference type="NCBIfam" id="TIGR00038"/>
    </source>
</evidence>
<dbReference type="SMART" id="SM00841">
    <property type="entry name" value="Elong-fact-P_C"/>
    <property type="match status" value="1"/>
</dbReference>
<dbReference type="FunFam" id="2.40.50.140:FF:000004">
    <property type="entry name" value="Elongation factor P"/>
    <property type="match status" value="1"/>
</dbReference>
<name>A0A5C7J2J5_9BACT</name>
<dbReference type="InterPro" id="IPR001059">
    <property type="entry name" value="Transl_elong_P/YeiP_cen"/>
</dbReference>
<dbReference type="AlphaFoldDB" id="A0A5C7J2J5"/>
<accession>A0A5C7J2J5</accession>
<dbReference type="PANTHER" id="PTHR30053">
    <property type="entry name" value="ELONGATION FACTOR P"/>
    <property type="match status" value="1"/>
</dbReference>
<keyword evidence="4 7" id="KW-0963">Cytoplasm</keyword>
<dbReference type="PROSITE" id="PS01275">
    <property type="entry name" value="EFP"/>
    <property type="match status" value="1"/>
</dbReference>
<dbReference type="PANTHER" id="PTHR30053:SF14">
    <property type="entry name" value="TRANSLATION ELONGATION FACTOR KOW-LIKE DOMAIN-CONTAINING PROTEIN"/>
    <property type="match status" value="1"/>
</dbReference>
<dbReference type="EMBL" id="SSDS01000114">
    <property type="protein sequence ID" value="TXG75727.1"/>
    <property type="molecule type" value="Genomic_DNA"/>
</dbReference>
<dbReference type="Pfam" id="PF01132">
    <property type="entry name" value="EFP"/>
    <property type="match status" value="1"/>
</dbReference>
<gene>
    <name evidence="7 12" type="primary">efp</name>
    <name evidence="12" type="ORF">E6Q11_06995</name>
</gene>
<dbReference type="SMART" id="SM01185">
    <property type="entry name" value="EFP"/>
    <property type="match status" value="1"/>
</dbReference>
<dbReference type="FunFam" id="2.30.30.30:FF:000003">
    <property type="entry name" value="Elongation factor P"/>
    <property type="match status" value="1"/>
</dbReference>
<comment type="similarity">
    <text evidence="3 7 9">Belongs to the elongation factor P family.</text>
</comment>
<proteinExistence type="inferred from homology"/>
<dbReference type="UniPathway" id="UPA00345"/>
<dbReference type="NCBIfam" id="TIGR00038">
    <property type="entry name" value="efp"/>
    <property type="match status" value="1"/>
</dbReference>
<comment type="pathway">
    <text evidence="2 7">Protein biosynthesis; polypeptide chain elongation.</text>
</comment>
<evidence type="ECO:0000256" key="9">
    <source>
        <dbReference type="RuleBase" id="RU004389"/>
    </source>
</evidence>
<dbReference type="InterPro" id="IPR013852">
    <property type="entry name" value="Transl_elong_P/YeiP_CS"/>
</dbReference>
<dbReference type="GO" id="GO:0043043">
    <property type="term" value="P:peptide biosynthetic process"/>
    <property type="evidence" value="ECO:0007669"/>
    <property type="project" value="InterPro"/>
</dbReference>
<protein>
    <recommendedName>
        <fullName evidence="7 8">Elongation factor P</fullName>
        <shortName evidence="7">EF-P</shortName>
    </recommendedName>
</protein>
<dbReference type="NCBIfam" id="NF001810">
    <property type="entry name" value="PRK00529.1"/>
    <property type="match status" value="1"/>
</dbReference>
<dbReference type="InterPro" id="IPR015365">
    <property type="entry name" value="Elong-fact-P_C"/>
</dbReference>
<dbReference type="SUPFAM" id="SSF50104">
    <property type="entry name" value="Translation proteins SH3-like domain"/>
    <property type="match status" value="1"/>
</dbReference>
<dbReference type="InterPro" id="IPR013185">
    <property type="entry name" value="Transl_elong_KOW-like"/>
</dbReference>
<feature type="domain" description="Translation elongation factor P/YeiP central" evidence="11">
    <location>
        <begin position="67"/>
        <end position="121"/>
    </location>
</feature>
<evidence type="ECO:0000256" key="6">
    <source>
        <dbReference type="ARBA" id="ARBA00022917"/>
    </source>
</evidence>
<dbReference type="InterPro" id="IPR020599">
    <property type="entry name" value="Transl_elong_fac_P/YeiP"/>
</dbReference>
<dbReference type="CDD" id="cd05794">
    <property type="entry name" value="S1_EF-P_repeat_2"/>
    <property type="match status" value="1"/>
</dbReference>
<dbReference type="Pfam" id="PF08207">
    <property type="entry name" value="EFP_N"/>
    <property type="match status" value="1"/>
</dbReference>
<evidence type="ECO:0000256" key="3">
    <source>
        <dbReference type="ARBA" id="ARBA00009479"/>
    </source>
</evidence>
<feature type="domain" description="Elongation factor P C-terminal" evidence="10">
    <location>
        <begin position="129"/>
        <end position="184"/>
    </location>
</feature>
<dbReference type="GO" id="GO:0003746">
    <property type="term" value="F:translation elongation factor activity"/>
    <property type="evidence" value="ECO:0007669"/>
    <property type="project" value="UniProtKB-UniRule"/>
</dbReference>
<dbReference type="GO" id="GO:0005829">
    <property type="term" value="C:cytosol"/>
    <property type="evidence" value="ECO:0007669"/>
    <property type="project" value="UniProtKB-ARBA"/>
</dbReference>
<comment type="subcellular location">
    <subcellularLocation>
        <location evidence="1 7">Cytoplasm</location>
    </subcellularLocation>
</comment>
<evidence type="ECO:0000256" key="4">
    <source>
        <dbReference type="ARBA" id="ARBA00022490"/>
    </source>
</evidence>
<dbReference type="Pfam" id="PF09285">
    <property type="entry name" value="Elong-fact-P_C"/>
    <property type="match status" value="1"/>
</dbReference>
<dbReference type="SUPFAM" id="SSF50249">
    <property type="entry name" value="Nucleic acid-binding proteins"/>
    <property type="match status" value="2"/>
</dbReference>
<dbReference type="InterPro" id="IPR012340">
    <property type="entry name" value="NA-bd_OB-fold"/>
</dbReference>
<evidence type="ECO:0000259" key="10">
    <source>
        <dbReference type="SMART" id="SM00841"/>
    </source>
</evidence>
<dbReference type="Gene3D" id="2.40.50.140">
    <property type="entry name" value="Nucleic acid-binding proteins"/>
    <property type="match status" value="2"/>
</dbReference>
<reference evidence="12 13" key="1">
    <citation type="submission" date="2018-09" db="EMBL/GenBank/DDBJ databases">
        <title>Metagenome Assembled Genomes from an Advanced Water Purification Facility.</title>
        <authorList>
            <person name="Stamps B.W."/>
            <person name="Spear J.R."/>
        </authorList>
    </citation>
    <scope>NUCLEOTIDE SEQUENCE [LARGE SCALE GENOMIC DNA]</scope>
    <source>
        <strain evidence="12">Bin_63_2</strain>
    </source>
</reference>
<evidence type="ECO:0000256" key="2">
    <source>
        <dbReference type="ARBA" id="ARBA00004815"/>
    </source>
</evidence>
<keyword evidence="6 7" id="KW-0648">Protein biosynthesis</keyword>
<evidence type="ECO:0000256" key="1">
    <source>
        <dbReference type="ARBA" id="ARBA00004496"/>
    </source>
</evidence>
<dbReference type="InterPro" id="IPR008991">
    <property type="entry name" value="Translation_prot_SH3-like_sf"/>
</dbReference>
<dbReference type="InterPro" id="IPR014722">
    <property type="entry name" value="Rib_uL2_dom2"/>
</dbReference>
<comment type="function">
    <text evidence="7">Involved in peptide bond synthesis. Stimulates efficient translation and peptide-bond synthesis on native or reconstituted 70S ribosomes in vitro. Probably functions indirectly by altering the affinity of the ribosome for aminoacyl-tRNA, thus increasing their reactivity as acceptors for peptidyl transferase.</text>
</comment>
<dbReference type="CDD" id="cd04470">
    <property type="entry name" value="S1_EF-P_repeat_1"/>
    <property type="match status" value="1"/>
</dbReference>
<dbReference type="HAMAP" id="MF_00141">
    <property type="entry name" value="EF_P"/>
    <property type="match status" value="1"/>
</dbReference>
<dbReference type="Gene3D" id="2.30.30.30">
    <property type="match status" value="1"/>
</dbReference>
<evidence type="ECO:0000259" key="11">
    <source>
        <dbReference type="SMART" id="SM01185"/>
    </source>
</evidence>
<evidence type="ECO:0000256" key="5">
    <source>
        <dbReference type="ARBA" id="ARBA00022768"/>
    </source>
</evidence>
<evidence type="ECO:0000256" key="7">
    <source>
        <dbReference type="HAMAP-Rule" id="MF_00141"/>
    </source>
</evidence>
<organism evidence="12 13">
    <name type="scientific">Candidatus Dojkabacteria bacterium</name>
    <dbReference type="NCBI Taxonomy" id="2099670"/>
    <lineage>
        <taxon>Bacteria</taxon>
        <taxon>Candidatus Dojkabacteria</taxon>
    </lineage>
</organism>
<dbReference type="PIRSF" id="PIRSF005901">
    <property type="entry name" value="EF-P"/>
    <property type="match status" value="1"/>
</dbReference>
<evidence type="ECO:0000313" key="13">
    <source>
        <dbReference type="Proteomes" id="UP000321026"/>
    </source>
</evidence>
<evidence type="ECO:0000313" key="12">
    <source>
        <dbReference type="EMBL" id="TXG75727.1"/>
    </source>
</evidence>